<evidence type="ECO:0000256" key="2">
    <source>
        <dbReference type="SAM" id="Phobius"/>
    </source>
</evidence>
<dbReference type="InterPro" id="IPR019198">
    <property type="entry name" value="Beta_propeller_containing"/>
</dbReference>
<dbReference type="EMBL" id="JADIVZ010000007">
    <property type="protein sequence ID" value="MBF4162767.1"/>
    <property type="molecule type" value="Genomic_DNA"/>
</dbReference>
<protein>
    <submittedName>
        <fullName evidence="3">Beta-propeller domain-containing protein</fullName>
    </submittedName>
</protein>
<proteinExistence type="predicted"/>
<organism evidence="3 4">
    <name type="scientific">Nocardioides acrostichi</name>
    <dbReference type="NCBI Taxonomy" id="2784339"/>
    <lineage>
        <taxon>Bacteria</taxon>
        <taxon>Bacillati</taxon>
        <taxon>Actinomycetota</taxon>
        <taxon>Actinomycetes</taxon>
        <taxon>Propionibacteriales</taxon>
        <taxon>Nocardioidaceae</taxon>
        <taxon>Nocardioides</taxon>
    </lineage>
</organism>
<reference evidence="3" key="1">
    <citation type="submission" date="2020-11" db="EMBL/GenBank/DDBJ databases">
        <title>Nocardioides sp. CBS4Y-1, whole genome shotgun sequence.</title>
        <authorList>
            <person name="Tuo L."/>
        </authorList>
    </citation>
    <scope>NUCLEOTIDE SEQUENCE</scope>
    <source>
        <strain evidence="3">CBS4Y-1</strain>
    </source>
</reference>
<dbReference type="AlphaFoldDB" id="A0A930V2T9"/>
<evidence type="ECO:0000256" key="1">
    <source>
        <dbReference type="SAM" id="MobiDB-lite"/>
    </source>
</evidence>
<keyword evidence="4" id="KW-1185">Reference proteome</keyword>
<feature type="transmembrane region" description="Helical" evidence="2">
    <location>
        <begin position="36"/>
        <end position="56"/>
    </location>
</feature>
<sequence length="683" mass="73414">MSDLENLWNDLDAGSPPTAEVLRSARRRRRARRLRPLVAVGAVAALSAAFVAGGQLTRPTSDDGPVVGGTTPVTDLAPVAFHADLQPADSCGDLLATYRQRALGLVGPYGWDGQMSPYLHRLYPAAELADNARAPAPTTAQQGMADAGFGVQRRTASGTGTNTQEAAVDEPDTVKTDGSLLVRLRGSQLVAYDVTGEHVKRLSTLPVDGVREGELLLDGEPGSERVLVIGADPTSPRDPMTGERRGSRVLSVDLSDPTEPAITDEVTYSARVEAARQTGAAGEGVVRLVLDSGLPDLDFTHPHRGVTTKQAAERNRRAVRRSTLADWLPTYNAGNAGNARGGRADLLDCDTVAVPQREVPLDTTTVVTFATADPAAPRAFGLAGDTTISYQSADALFLASSGGGGGGCFGCPMIDTIRPVSGGTTYLFEFDLTDDQAVSVASGEVEGTIRDRWSMDYSGHELRVLVRPSSETARTNSIVLFHRRDDRLVETGRLDGVGHRFEEVRSVRWQRNLALVVTYRQVDPLYVIDLRGKNPSIHSELTLPGYSGFLQPLGRFRLVGVGEGPRPKADGGGWGAQLGLFGVHDLSEVKPLDTIHYARNTYPQAESDPRALTWLPEHRTVVTLIRHGDTGYLSIDELADQRLQHRMLEVEHGSDVAAVRVIGLPDGKVALVTGEDVRFLRLD</sequence>
<gene>
    <name evidence="3" type="ORF">ISG29_13805</name>
</gene>
<dbReference type="Proteomes" id="UP000656804">
    <property type="component" value="Unassembled WGS sequence"/>
</dbReference>
<keyword evidence="2" id="KW-0812">Transmembrane</keyword>
<comment type="caution">
    <text evidence="3">The sequence shown here is derived from an EMBL/GenBank/DDBJ whole genome shotgun (WGS) entry which is preliminary data.</text>
</comment>
<name>A0A930V2T9_9ACTN</name>
<feature type="region of interest" description="Disordered" evidence="1">
    <location>
        <begin position="153"/>
        <end position="172"/>
    </location>
</feature>
<keyword evidence="2" id="KW-1133">Transmembrane helix</keyword>
<evidence type="ECO:0000313" key="3">
    <source>
        <dbReference type="EMBL" id="MBF4162767.1"/>
    </source>
</evidence>
<dbReference type="RefSeq" id="WP_194504033.1">
    <property type="nucleotide sequence ID" value="NZ_JADIVZ010000007.1"/>
</dbReference>
<keyword evidence="2" id="KW-0472">Membrane</keyword>
<dbReference type="Pfam" id="PF09826">
    <property type="entry name" value="Beta_propel"/>
    <property type="match status" value="1"/>
</dbReference>
<evidence type="ECO:0000313" key="4">
    <source>
        <dbReference type="Proteomes" id="UP000656804"/>
    </source>
</evidence>
<feature type="compositionally biased region" description="Polar residues" evidence="1">
    <location>
        <begin position="154"/>
        <end position="165"/>
    </location>
</feature>
<accession>A0A930V2T9</accession>